<proteinExistence type="predicted"/>
<evidence type="ECO:0000313" key="2">
    <source>
        <dbReference type="EMBL" id="MDR7377413.1"/>
    </source>
</evidence>
<dbReference type="RefSeq" id="WP_310373085.1">
    <property type="nucleotide sequence ID" value="NZ_JAVDXT010000002.1"/>
</dbReference>
<feature type="signal peptide" evidence="1">
    <location>
        <begin position="1"/>
        <end position="27"/>
    </location>
</feature>
<organism evidence="2 3">
    <name type="scientific">Rhodoferax ferrireducens</name>
    <dbReference type="NCBI Taxonomy" id="192843"/>
    <lineage>
        <taxon>Bacteria</taxon>
        <taxon>Pseudomonadati</taxon>
        <taxon>Pseudomonadota</taxon>
        <taxon>Betaproteobacteria</taxon>
        <taxon>Burkholderiales</taxon>
        <taxon>Comamonadaceae</taxon>
        <taxon>Rhodoferax</taxon>
    </lineage>
</organism>
<accession>A0ABU2C7V1</accession>
<feature type="chain" id="PRO_5046550359" evidence="1">
    <location>
        <begin position="28"/>
        <end position="305"/>
    </location>
</feature>
<name>A0ABU2C7V1_9BURK</name>
<comment type="caution">
    <text evidence="2">The sequence shown here is derived from an EMBL/GenBank/DDBJ whole genome shotgun (WGS) entry which is preliminary data.</text>
</comment>
<evidence type="ECO:0000256" key="1">
    <source>
        <dbReference type="SAM" id="SignalP"/>
    </source>
</evidence>
<evidence type="ECO:0000313" key="3">
    <source>
        <dbReference type="Proteomes" id="UP001180487"/>
    </source>
</evidence>
<protein>
    <submittedName>
        <fullName evidence="2">Uncharacterized protein</fullName>
    </submittedName>
</protein>
<sequence length="305" mass="33497">MKFLQTKAIWLGLLFLNVVLTTQSTFASDAGFPALDAPLPAMGTEWRWVIQGDGAVSVHGSVGRDGSTGAVHPMMYPAPDAVSFIAAILTHAVINSGIRSAEQEKRLKEADIVLQPLHQALVNLTTQQLSVDVARRSALLADHQMHPLATTEWLAEITPSYLVSSDLRSLSLDADIVIWPAKKGKVPAAIRKIRVLSDPLEKDSGLQHWTDNDGEALQRVATGLLVEAIELAMQTWSAPDPGSQRTLRFRDGAYVRTERAQLLQTQCGRLHARNLRGWLISLPAVTSITNEEKDNACEIWGTRFR</sequence>
<gene>
    <name evidence="2" type="ORF">J2X19_002092</name>
</gene>
<reference evidence="2 3" key="1">
    <citation type="submission" date="2023-07" db="EMBL/GenBank/DDBJ databases">
        <title>Sorghum-associated microbial communities from plants grown in Nebraska, USA.</title>
        <authorList>
            <person name="Schachtman D."/>
        </authorList>
    </citation>
    <scope>NUCLEOTIDE SEQUENCE [LARGE SCALE GENOMIC DNA]</scope>
    <source>
        <strain evidence="2 3">BE313</strain>
    </source>
</reference>
<dbReference type="Proteomes" id="UP001180487">
    <property type="component" value="Unassembled WGS sequence"/>
</dbReference>
<dbReference type="EMBL" id="JAVDXT010000002">
    <property type="protein sequence ID" value="MDR7377413.1"/>
    <property type="molecule type" value="Genomic_DNA"/>
</dbReference>
<keyword evidence="1" id="KW-0732">Signal</keyword>
<keyword evidence="3" id="KW-1185">Reference proteome</keyword>